<feature type="domain" description="CENPJ tubulin-binding region" evidence="5">
    <location>
        <begin position="264"/>
        <end position="307"/>
    </location>
</feature>
<dbReference type="RefSeq" id="XP_015592789.1">
    <property type="nucleotide sequence ID" value="XM_015737303.2"/>
</dbReference>
<feature type="compositionally biased region" description="Basic and acidic residues" evidence="3">
    <location>
        <begin position="1164"/>
        <end position="1178"/>
    </location>
</feature>
<dbReference type="GO" id="GO:0005814">
    <property type="term" value="C:centriole"/>
    <property type="evidence" value="ECO:0007669"/>
    <property type="project" value="TreeGrafter"/>
</dbReference>
<dbReference type="GO" id="GO:0060271">
    <property type="term" value="P:cilium assembly"/>
    <property type="evidence" value="ECO:0007669"/>
    <property type="project" value="TreeGrafter"/>
</dbReference>
<dbReference type="Proteomes" id="UP000694920">
    <property type="component" value="Unplaced"/>
</dbReference>
<feature type="coiled-coil region" evidence="2">
    <location>
        <begin position="1073"/>
        <end position="1107"/>
    </location>
</feature>
<dbReference type="Pfam" id="PF07202">
    <property type="entry name" value="Tcp10_C"/>
    <property type="match status" value="3"/>
</dbReference>
<feature type="domain" description="Centromere protein J C-terminal" evidence="4">
    <location>
        <begin position="1317"/>
        <end position="1345"/>
    </location>
</feature>
<dbReference type="InterPro" id="IPR026581">
    <property type="entry name" value="TCP10L/CENPJ"/>
</dbReference>
<dbReference type="Gene3D" id="2.60.450.20">
    <property type="match status" value="1"/>
</dbReference>
<dbReference type="FunFam" id="2.60.450.20:FF:000002">
    <property type="entry name" value="Spindle assembly abnormal 4"/>
    <property type="match status" value="1"/>
</dbReference>
<dbReference type="PANTHER" id="PTHR10331:SF6">
    <property type="entry name" value="SPINDLE ASSEMBLY ABNORMAL 4"/>
    <property type="match status" value="1"/>
</dbReference>
<dbReference type="RefSeq" id="XP_015592790.1">
    <property type="nucleotide sequence ID" value="XM_015737304.2"/>
</dbReference>
<dbReference type="GO" id="GO:0005813">
    <property type="term" value="C:centrosome"/>
    <property type="evidence" value="ECO:0007669"/>
    <property type="project" value="TreeGrafter"/>
</dbReference>
<accession>A0AAJ7FI13</accession>
<comment type="similarity">
    <text evidence="1">Belongs to the TCP10 family.</text>
</comment>
<evidence type="ECO:0000313" key="7">
    <source>
        <dbReference type="RefSeq" id="XP_015592789.1"/>
    </source>
</evidence>
<feature type="domain" description="Centromere protein J C-terminal" evidence="4">
    <location>
        <begin position="1242"/>
        <end position="1275"/>
    </location>
</feature>
<dbReference type="Pfam" id="PF25779">
    <property type="entry name" value="Tubulin-bind_CPAP"/>
    <property type="match status" value="1"/>
</dbReference>
<name>A0AAJ7FI13_CEPCN</name>
<feature type="coiled-coil region" evidence="2">
    <location>
        <begin position="19"/>
        <end position="46"/>
    </location>
</feature>
<proteinExistence type="inferred from homology"/>
<dbReference type="CTD" id="40859"/>
<dbReference type="GO" id="GO:0015631">
    <property type="term" value="F:tubulin binding"/>
    <property type="evidence" value="ECO:0007669"/>
    <property type="project" value="TreeGrafter"/>
</dbReference>
<dbReference type="GeneID" id="107266633"/>
<gene>
    <name evidence="7 8" type="primary">LOC107266633</name>
</gene>
<feature type="domain" description="Centromere protein J C-terminal" evidence="4">
    <location>
        <begin position="1279"/>
        <end position="1312"/>
    </location>
</feature>
<keyword evidence="6" id="KW-1185">Reference proteome</keyword>
<evidence type="ECO:0000256" key="3">
    <source>
        <dbReference type="SAM" id="MobiDB-lite"/>
    </source>
</evidence>
<dbReference type="InterPro" id="IPR047002">
    <property type="entry name" value="Tcp10_C_sf"/>
</dbReference>
<feature type="region of interest" description="Disordered" evidence="3">
    <location>
        <begin position="670"/>
        <end position="751"/>
    </location>
</feature>
<evidence type="ECO:0000313" key="6">
    <source>
        <dbReference type="Proteomes" id="UP000694920"/>
    </source>
</evidence>
<dbReference type="InterPro" id="IPR058029">
    <property type="entry name" value="Tubulin-bd_CENPJ"/>
</dbReference>
<feature type="compositionally biased region" description="Low complexity" evidence="3">
    <location>
        <begin position="672"/>
        <end position="686"/>
    </location>
</feature>
<keyword evidence="2" id="KW-0175">Coiled coil</keyword>
<feature type="compositionally biased region" description="Basic and acidic residues" evidence="3">
    <location>
        <begin position="1309"/>
        <end position="1322"/>
    </location>
</feature>
<sequence length="1360" mass="155517">MALEASIVERLQELRKWQIEQQGRLLKQQEEQRELLSREQDRMYQALGLTIPNESLDENIMKQLIAQSKGECSLDLSQEDTEASTNYKDSLNEDPKQTGNKHCAISESSNKEHLNNDDYNDSDLLSISQVILSKEEPCHTFTTNSINKNRSSEAFDIVTNKNLETQVSIKLSNQSSDDKVEMHLNMPNIHLSTSRNVLGRHPSDESNASVNKLKHECFSNLDLTPQKQRGPISKLTMEGIEPLPSEAVTNKHITIDDIPVPSPKKDFHTLLEERLRDSEALMQNNNDTKKLIKRPFLKKGEGLARFRVNSFSGNTAQLTRRRSASLSANLKLNNDHTSKNVIDKPKDVPKIVLKKNTASKKNIPSVAQQRLSLKNVPLPRNKVRSKSMSRFPTIINDKNNVKPPIDLKNSDVEAKTKRDLEEGRIFELLEEKAEHSSFCSTSSTVVALLQQSVQTTPLKSMQTLNNGLTSIQTHKANVNIRKDIQEEDLLLQEIVCSTESNKVKSNTNIHKKSDFTKDIVLPKWESIPFINEQVNQYHASMYNSSQLNAARNQQFGYTTAAQVSQKFSSQSVQYIEKNLLNNSINEDEKLCELPYGMDIDAAYDADYSKGFDDCEASNQGYDGNIGNEERNVSLHVRFSEFNDYKMIGLTDTSSISGDSQVHKNYSDERAWSDCSAPSDSSDAEASLIKTQKSPVENTEELVMSKPNKDYDHDDFSDRSSMKSLPDIDDNDSGNQKIIGNHEGPSADPMSDEEYCQYEDCKELSDDEEPDVHTHMNYDLKDRKCETKKDISSKINSIMNNNQNQLIDVRTEDTNGTIFKSELLKSRLLELEQEIDIFRKENAALTIQRQKLQDEQKKLQQQYKEKEAVFEENRVRVENSLQEEKKRLTREKMALENRLKDAQQKAQKNKQERQEVHMLREQLEELREDIIQKESRWNAAQARHKSQVRILHAENAKLKQELEKLQNAKKNNIKFRKLNPPTNTRAIHQINKQLDDRKKPQTKQDSSEDEDQLIRPMMESIFGKGDSHEAENSANHESGKNIDGSKLIIYEAAQKPVKSYESIAKKRIMYEHLLKDATIGIAEHQDAIKKATEEFERLKNESQNSRIEDTDDAMDNIISNHVPLELEQSHMNDAVDSDVKRNSMKDADMQKGEVSCSRTSIRNRKSNETSPNKDKMTKQGIKEVRHPDGRLEYWYPNGNVKKLSADRNIIKMIYYNGDVRESNRDGGVKYFYASTRTWHTTMPDGLEILEFPDGQVERRSKNGTVEVSFPDGSVRILQSDGSERWALPDGTIAETFTNGEKILTLPNGQREVHTKDHKRREYPDGTVKLVYPDGSQETRYASGRVRLKDKDGNLIMDSQQQ</sequence>
<evidence type="ECO:0000259" key="4">
    <source>
        <dbReference type="Pfam" id="PF07202"/>
    </source>
</evidence>
<reference evidence="7 8" key="1">
    <citation type="submission" date="2025-04" db="UniProtKB">
        <authorList>
            <consortium name="RefSeq"/>
        </authorList>
    </citation>
    <scope>IDENTIFICATION</scope>
</reference>
<feature type="coiled-coil region" evidence="2">
    <location>
        <begin position="820"/>
        <end position="977"/>
    </location>
</feature>
<evidence type="ECO:0000259" key="5">
    <source>
        <dbReference type="Pfam" id="PF25779"/>
    </source>
</evidence>
<dbReference type="KEGG" id="ccin:107266633"/>
<evidence type="ECO:0000256" key="1">
    <source>
        <dbReference type="ARBA" id="ARBA00005627"/>
    </source>
</evidence>
<feature type="region of interest" description="Disordered" evidence="3">
    <location>
        <begin position="1144"/>
        <end position="1178"/>
    </location>
</feature>
<evidence type="ECO:0000313" key="8">
    <source>
        <dbReference type="RefSeq" id="XP_015592790.1"/>
    </source>
</evidence>
<dbReference type="PANTHER" id="PTHR10331">
    <property type="entry name" value="T COMPLEX PROTEIN 10"/>
    <property type="match status" value="1"/>
</dbReference>
<feature type="region of interest" description="Disordered" evidence="3">
    <location>
        <begin position="74"/>
        <end position="118"/>
    </location>
</feature>
<feature type="region of interest" description="Disordered" evidence="3">
    <location>
        <begin position="1308"/>
        <end position="1360"/>
    </location>
</feature>
<dbReference type="GO" id="GO:0061511">
    <property type="term" value="P:centriole elongation"/>
    <property type="evidence" value="ECO:0007669"/>
    <property type="project" value="TreeGrafter"/>
</dbReference>
<dbReference type="InterPro" id="IPR009852">
    <property type="entry name" value="CENPJ_C_dom"/>
</dbReference>
<protein>
    <submittedName>
        <fullName evidence="7 8">Uncharacterized protein LOC107266633 isoform X1</fullName>
    </submittedName>
</protein>
<organism evidence="6 8">
    <name type="scientific">Cephus cinctus</name>
    <name type="common">Wheat stem sawfly</name>
    <dbReference type="NCBI Taxonomy" id="211228"/>
    <lineage>
        <taxon>Eukaryota</taxon>
        <taxon>Metazoa</taxon>
        <taxon>Ecdysozoa</taxon>
        <taxon>Arthropoda</taxon>
        <taxon>Hexapoda</taxon>
        <taxon>Insecta</taxon>
        <taxon>Pterygota</taxon>
        <taxon>Neoptera</taxon>
        <taxon>Endopterygota</taxon>
        <taxon>Hymenoptera</taxon>
        <taxon>Cephoidea</taxon>
        <taxon>Cephidae</taxon>
        <taxon>Cephus</taxon>
    </lineage>
</organism>
<feature type="compositionally biased region" description="Basic and acidic residues" evidence="3">
    <location>
        <begin position="706"/>
        <end position="720"/>
    </location>
</feature>
<evidence type="ECO:0000256" key="2">
    <source>
        <dbReference type="SAM" id="Coils"/>
    </source>
</evidence>
<feature type="region of interest" description="Disordered" evidence="3">
    <location>
        <begin position="990"/>
        <end position="1012"/>
    </location>
</feature>